<protein>
    <submittedName>
        <fullName evidence="1">Uncharacterized protein</fullName>
    </submittedName>
</protein>
<gene>
    <name evidence="1" type="primary">GLEAN_02839</name>
    <name evidence="1" type="ORF">TcasGA2_TC002839</name>
</gene>
<organism evidence="1 2">
    <name type="scientific">Tribolium castaneum</name>
    <name type="common">Red flour beetle</name>
    <dbReference type="NCBI Taxonomy" id="7070"/>
    <lineage>
        <taxon>Eukaryota</taxon>
        <taxon>Metazoa</taxon>
        <taxon>Ecdysozoa</taxon>
        <taxon>Arthropoda</taxon>
        <taxon>Hexapoda</taxon>
        <taxon>Insecta</taxon>
        <taxon>Pterygota</taxon>
        <taxon>Neoptera</taxon>
        <taxon>Endopterygota</taxon>
        <taxon>Coleoptera</taxon>
        <taxon>Polyphaga</taxon>
        <taxon>Cucujiformia</taxon>
        <taxon>Tenebrionidae</taxon>
        <taxon>Tenebrionidae incertae sedis</taxon>
        <taxon>Tribolium</taxon>
    </lineage>
</organism>
<proteinExistence type="predicted"/>
<reference evidence="1 2" key="1">
    <citation type="journal article" date="2008" name="Nature">
        <title>The genome of the model beetle and pest Tribolium castaneum.</title>
        <authorList>
            <consortium name="Tribolium Genome Sequencing Consortium"/>
            <person name="Richards S."/>
            <person name="Gibbs R.A."/>
            <person name="Weinstock G.M."/>
            <person name="Brown S.J."/>
            <person name="Denell R."/>
            <person name="Beeman R.W."/>
            <person name="Gibbs R."/>
            <person name="Beeman R.W."/>
            <person name="Brown S.J."/>
            <person name="Bucher G."/>
            <person name="Friedrich M."/>
            <person name="Grimmelikhuijzen C.J."/>
            <person name="Klingler M."/>
            <person name="Lorenzen M."/>
            <person name="Richards S."/>
            <person name="Roth S."/>
            <person name="Schroder R."/>
            <person name="Tautz D."/>
            <person name="Zdobnov E.M."/>
            <person name="Muzny D."/>
            <person name="Gibbs R.A."/>
            <person name="Weinstock G.M."/>
            <person name="Attaway T."/>
            <person name="Bell S."/>
            <person name="Buhay C.J."/>
            <person name="Chandrabose M.N."/>
            <person name="Chavez D."/>
            <person name="Clerk-Blankenburg K.P."/>
            <person name="Cree A."/>
            <person name="Dao M."/>
            <person name="Davis C."/>
            <person name="Chacko J."/>
            <person name="Dinh H."/>
            <person name="Dugan-Rocha S."/>
            <person name="Fowler G."/>
            <person name="Garner T.T."/>
            <person name="Garnes J."/>
            <person name="Gnirke A."/>
            <person name="Hawes A."/>
            <person name="Hernandez J."/>
            <person name="Hines S."/>
            <person name="Holder M."/>
            <person name="Hume J."/>
            <person name="Jhangiani S.N."/>
            <person name="Joshi V."/>
            <person name="Khan Z.M."/>
            <person name="Jackson L."/>
            <person name="Kovar C."/>
            <person name="Kowis A."/>
            <person name="Lee S."/>
            <person name="Lewis L.R."/>
            <person name="Margolis J."/>
            <person name="Morgan M."/>
            <person name="Nazareth L.V."/>
            <person name="Nguyen N."/>
            <person name="Okwuonu G."/>
            <person name="Parker D."/>
            <person name="Richards S."/>
            <person name="Ruiz S.J."/>
            <person name="Santibanez J."/>
            <person name="Savard J."/>
            <person name="Scherer S.E."/>
            <person name="Schneider B."/>
            <person name="Sodergren E."/>
            <person name="Tautz D."/>
            <person name="Vattahil S."/>
            <person name="Villasana D."/>
            <person name="White C.S."/>
            <person name="Wright R."/>
            <person name="Park Y."/>
            <person name="Beeman R.W."/>
            <person name="Lord J."/>
            <person name="Oppert B."/>
            <person name="Lorenzen M."/>
            <person name="Brown S."/>
            <person name="Wang L."/>
            <person name="Savard J."/>
            <person name="Tautz D."/>
            <person name="Richards S."/>
            <person name="Weinstock G."/>
            <person name="Gibbs R.A."/>
            <person name="Liu Y."/>
            <person name="Worley K."/>
            <person name="Weinstock G."/>
            <person name="Elsik C.G."/>
            <person name="Reese J.T."/>
            <person name="Elhaik E."/>
            <person name="Landan G."/>
            <person name="Graur D."/>
            <person name="Arensburger P."/>
            <person name="Atkinson P."/>
            <person name="Beeman R.W."/>
            <person name="Beidler J."/>
            <person name="Brown S.J."/>
            <person name="Demuth J.P."/>
            <person name="Drury D.W."/>
            <person name="Du Y.Z."/>
            <person name="Fujiwara H."/>
            <person name="Lorenzen M."/>
            <person name="Maselli V."/>
            <person name="Osanai M."/>
            <person name="Park Y."/>
            <person name="Robertson H.M."/>
            <person name="Tu Z."/>
            <person name="Wang J.J."/>
            <person name="Wang S."/>
            <person name="Richards S."/>
            <person name="Song H."/>
            <person name="Zhang L."/>
            <person name="Sodergren E."/>
            <person name="Werner D."/>
            <person name="Stanke M."/>
            <person name="Morgenstern B."/>
            <person name="Solovyev V."/>
            <person name="Kosarev P."/>
            <person name="Brown G."/>
            <person name="Chen H.C."/>
            <person name="Ermolaeva O."/>
            <person name="Hlavina W."/>
            <person name="Kapustin Y."/>
            <person name="Kiryutin B."/>
            <person name="Kitts P."/>
            <person name="Maglott D."/>
            <person name="Pruitt K."/>
            <person name="Sapojnikov V."/>
            <person name="Souvorov A."/>
            <person name="Mackey A.J."/>
            <person name="Waterhouse R.M."/>
            <person name="Wyder S."/>
            <person name="Zdobnov E.M."/>
            <person name="Zdobnov E.M."/>
            <person name="Wyder S."/>
            <person name="Kriventseva E.V."/>
            <person name="Kadowaki T."/>
            <person name="Bork P."/>
            <person name="Aranda M."/>
            <person name="Bao R."/>
            <person name="Beermann A."/>
            <person name="Berns N."/>
            <person name="Bolognesi R."/>
            <person name="Bonneton F."/>
            <person name="Bopp D."/>
            <person name="Brown S.J."/>
            <person name="Bucher G."/>
            <person name="Butts T."/>
            <person name="Chaumot A."/>
            <person name="Denell R.E."/>
            <person name="Ferrier D.E."/>
            <person name="Friedrich M."/>
            <person name="Gordon C.M."/>
            <person name="Jindra M."/>
            <person name="Klingler M."/>
            <person name="Lan Q."/>
            <person name="Lattorff H.M."/>
            <person name="Laudet V."/>
            <person name="von Levetsow C."/>
            <person name="Liu Z."/>
            <person name="Lutz R."/>
            <person name="Lynch J.A."/>
            <person name="da Fonseca R.N."/>
            <person name="Posnien N."/>
            <person name="Reuter R."/>
            <person name="Roth S."/>
            <person name="Savard J."/>
            <person name="Schinko J.B."/>
            <person name="Schmitt C."/>
            <person name="Schoppmeier M."/>
            <person name="Schroder R."/>
            <person name="Shippy T.D."/>
            <person name="Simonnet F."/>
            <person name="Marques-Souza H."/>
            <person name="Tautz D."/>
            <person name="Tomoyasu Y."/>
            <person name="Trauner J."/>
            <person name="Van der Zee M."/>
            <person name="Vervoort M."/>
            <person name="Wittkopp N."/>
            <person name="Wimmer E.A."/>
            <person name="Yang X."/>
            <person name="Jones A.K."/>
            <person name="Sattelle D.B."/>
            <person name="Ebert P.R."/>
            <person name="Nelson D."/>
            <person name="Scott J.G."/>
            <person name="Beeman R.W."/>
            <person name="Muthukrishnan S."/>
            <person name="Kramer K.J."/>
            <person name="Arakane Y."/>
            <person name="Beeman R.W."/>
            <person name="Zhu Q."/>
            <person name="Hogenkamp D."/>
            <person name="Dixit R."/>
            <person name="Oppert B."/>
            <person name="Jiang H."/>
            <person name="Zou Z."/>
            <person name="Marshall J."/>
            <person name="Elpidina E."/>
            <person name="Vinokurov K."/>
            <person name="Oppert C."/>
            <person name="Zou Z."/>
            <person name="Evans J."/>
            <person name="Lu Z."/>
            <person name="Zhao P."/>
            <person name="Sumathipala N."/>
            <person name="Altincicek B."/>
            <person name="Vilcinskas A."/>
            <person name="Williams M."/>
            <person name="Hultmark D."/>
            <person name="Hetru C."/>
            <person name="Jiang H."/>
            <person name="Grimmelikhuijzen C.J."/>
            <person name="Hauser F."/>
            <person name="Cazzamali G."/>
            <person name="Williamson M."/>
            <person name="Park Y."/>
            <person name="Li B."/>
            <person name="Tanaka Y."/>
            <person name="Predel R."/>
            <person name="Neupert S."/>
            <person name="Schachtner J."/>
            <person name="Verleyen P."/>
            <person name="Raible F."/>
            <person name="Bork P."/>
            <person name="Friedrich M."/>
            <person name="Walden K.K."/>
            <person name="Robertson H.M."/>
            <person name="Angeli S."/>
            <person name="Foret S."/>
            <person name="Bucher G."/>
            <person name="Schuetz S."/>
            <person name="Maleszka R."/>
            <person name="Wimmer E.A."/>
            <person name="Beeman R.W."/>
            <person name="Lorenzen M."/>
            <person name="Tomoyasu Y."/>
            <person name="Miller S.C."/>
            <person name="Grossmann D."/>
            <person name="Bucher G."/>
        </authorList>
    </citation>
    <scope>NUCLEOTIDE SEQUENCE [LARGE SCALE GENOMIC DNA]</scope>
    <source>
        <strain evidence="1 2">Georgia GA2</strain>
    </source>
</reference>
<evidence type="ECO:0000313" key="2">
    <source>
        <dbReference type="Proteomes" id="UP000007266"/>
    </source>
</evidence>
<dbReference type="EMBL" id="KQ971321">
    <property type="protein sequence ID" value="EFA00032.1"/>
    <property type="molecule type" value="Genomic_DNA"/>
</dbReference>
<dbReference type="PhylomeDB" id="D6WI70"/>
<accession>D6WI70</accession>
<dbReference type="AlphaFoldDB" id="D6WI70"/>
<dbReference type="Proteomes" id="UP000007266">
    <property type="component" value="Linkage group 3"/>
</dbReference>
<dbReference type="HOGENOM" id="CLU_2187247_0_0_1"/>
<name>D6WI70_TRICA</name>
<keyword evidence="2" id="KW-1185">Reference proteome</keyword>
<dbReference type="InParanoid" id="D6WI70"/>
<sequence>MEPEKQVGVRGKVVNAQSRAIIANVLKFMIKEAETQAPVVPLAHYRQRVLLATGVSEKIYRQVSKEMKLIEKGELKGFTSPGRRRRSKSGCDRVKNEDVEEMLEIVLTE</sequence>
<evidence type="ECO:0000313" key="1">
    <source>
        <dbReference type="EMBL" id="EFA00032.1"/>
    </source>
</evidence>
<reference evidence="1 2" key="2">
    <citation type="journal article" date="2010" name="Nucleic Acids Res.">
        <title>BeetleBase in 2010: revisions to provide comprehensive genomic information for Tribolium castaneum.</title>
        <authorList>
            <person name="Kim H.S."/>
            <person name="Murphy T."/>
            <person name="Xia J."/>
            <person name="Caragea D."/>
            <person name="Park Y."/>
            <person name="Beeman R.W."/>
            <person name="Lorenzen M.D."/>
            <person name="Butcher S."/>
            <person name="Manak J.R."/>
            <person name="Brown S.J."/>
        </authorList>
    </citation>
    <scope>GENOME REANNOTATION</scope>
    <source>
        <strain evidence="1 2">Georgia GA2</strain>
    </source>
</reference>